<dbReference type="SUPFAM" id="SSF56935">
    <property type="entry name" value="Porins"/>
    <property type="match status" value="1"/>
</dbReference>
<gene>
    <name evidence="3" type="ORF">RBB77_06215</name>
</gene>
<dbReference type="Pfam" id="PF13620">
    <property type="entry name" value="CarboxypepD_reg"/>
    <property type="match status" value="1"/>
</dbReference>
<dbReference type="InterPro" id="IPR039426">
    <property type="entry name" value="TonB-dep_rcpt-like"/>
</dbReference>
<dbReference type="PANTHER" id="PTHR30069:SF46">
    <property type="entry name" value="OAR PROTEIN"/>
    <property type="match status" value="1"/>
</dbReference>
<dbReference type="GO" id="GO:0030246">
    <property type="term" value="F:carbohydrate binding"/>
    <property type="evidence" value="ECO:0007669"/>
    <property type="project" value="InterPro"/>
</dbReference>
<keyword evidence="3" id="KW-0121">Carboxypeptidase</keyword>
<feature type="chain" id="PRO_5043582888" evidence="1">
    <location>
        <begin position="33"/>
        <end position="1188"/>
    </location>
</feature>
<keyword evidence="3" id="KW-0645">Protease</keyword>
<dbReference type="GO" id="GO:0009279">
    <property type="term" value="C:cell outer membrane"/>
    <property type="evidence" value="ECO:0007669"/>
    <property type="project" value="TreeGrafter"/>
</dbReference>
<organism evidence="3">
    <name type="scientific">Tunturiibacter psychrotolerans</name>
    <dbReference type="NCBI Taxonomy" id="3069686"/>
    <lineage>
        <taxon>Bacteria</taxon>
        <taxon>Pseudomonadati</taxon>
        <taxon>Acidobacteriota</taxon>
        <taxon>Terriglobia</taxon>
        <taxon>Terriglobales</taxon>
        <taxon>Acidobacteriaceae</taxon>
        <taxon>Tunturiibacter</taxon>
    </lineage>
</organism>
<dbReference type="KEGG" id="tpsc:RBB77_06215"/>
<dbReference type="GO" id="GO:0044718">
    <property type="term" value="P:siderophore transmembrane transport"/>
    <property type="evidence" value="ECO:0007669"/>
    <property type="project" value="TreeGrafter"/>
</dbReference>
<dbReference type="GO" id="GO:0004180">
    <property type="term" value="F:carboxypeptidase activity"/>
    <property type="evidence" value="ECO:0007669"/>
    <property type="project" value="UniProtKB-KW"/>
</dbReference>
<dbReference type="AlphaFoldDB" id="A0AAU7ZTZ3"/>
<reference evidence="3" key="1">
    <citation type="submission" date="2023-08" db="EMBL/GenBank/DDBJ databases">
        <authorList>
            <person name="Messyasz A."/>
            <person name="Mannisto M.K."/>
            <person name="Kerkhof L.J."/>
            <person name="Haggblom M."/>
        </authorList>
    </citation>
    <scope>NUCLEOTIDE SEQUENCE</scope>
    <source>
        <strain evidence="3">X5P6</strain>
    </source>
</reference>
<dbReference type="InterPro" id="IPR057601">
    <property type="entry name" value="Oar-like_b-barrel"/>
</dbReference>
<keyword evidence="1" id="KW-0732">Signal</keyword>
<evidence type="ECO:0000256" key="1">
    <source>
        <dbReference type="SAM" id="SignalP"/>
    </source>
</evidence>
<dbReference type="SUPFAM" id="SSF49452">
    <property type="entry name" value="Starch-binding domain-like"/>
    <property type="match status" value="1"/>
</dbReference>
<keyword evidence="3" id="KW-0378">Hydrolase</keyword>
<proteinExistence type="predicted"/>
<dbReference type="Pfam" id="PF25183">
    <property type="entry name" value="OMP_b-brl_4"/>
    <property type="match status" value="1"/>
</dbReference>
<reference evidence="3" key="2">
    <citation type="journal article" date="2024" name="Environ. Microbiol.">
        <title>Genome analysis and description of Tunturibacter gen. nov. expands the diversity of Terriglobia in tundra soils.</title>
        <authorList>
            <person name="Messyasz A."/>
            <person name="Mannisto M.K."/>
            <person name="Kerkhof L.J."/>
            <person name="Haggblom M.M."/>
        </authorList>
    </citation>
    <scope>NUCLEOTIDE SEQUENCE</scope>
    <source>
        <strain evidence="3">X5P6</strain>
    </source>
</reference>
<dbReference type="RefSeq" id="WP_353065663.1">
    <property type="nucleotide sequence ID" value="NZ_CP132942.1"/>
</dbReference>
<dbReference type="GO" id="GO:0015344">
    <property type="term" value="F:siderophore uptake transmembrane transporter activity"/>
    <property type="evidence" value="ECO:0007669"/>
    <property type="project" value="TreeGrafter"/>
</dbReference>
<protein>
    <submittedName>
        <fullName evidence="3">Carboxypeptidase regulatory-like domain-containing protein</fullName>
    </submittedName>
</protein>
<dbReference type="PANTHER" id="PTHR30069">
    <property type="entry name" value="TONB-DEPENDENT OUTER MEMBRANE RECEPTOR"/>
    <property type="match status" value="1"/>
</dbReference>
<feature type="domain" description="TonB-dependent transporter Oar-like beta-barrel" evidence="2">
    <location>
        <begin position="264"/>
        <end position="1181"/>
    </location>
</feature>
<evidence type="ECO:0000313" key="3">
    <source>
        <dbReference type="EMBL" id="XCB34478.1"/>
    </source>
</evidence>
<feature type="signal peptide" evidence="1">
    <location>
        <begin position="1"/>
        <end position="32"/>
    </location>
</feature>
<name>A0AAU7ZTZ3_9BACT</name>
<evidence type="ECO:0000259" key="2">
    <source>
        <dbReference type="Pfam" id="PF25183"/>
    </source>
</evidence>
<dbReference type="EMBL" id="CP132942">
    <property type="protein sequence ID" value="XCB34478.1"/>
    <property type="molecule type" value="Genomic_DNA"/>
</dbReference>
<sequence>MLLSKSSSSVVRTLVSTLTLAFLLSVSTLLHAATGGSISGTVTDQSGAIVMGAALKLVNIAQQTTYQAISDKQGFYIFPNLPVGHYDLIITASGFNTQRRADLTVDTDSAIRVNAALDIGTRSDVVTVTSEAGVQVETVATHLGEVVSGDQMTAIPLNGRSYTDLLAIQPGVAPVTTLLPSSVIMAGVTGSIDPSGDANPGTLSINGQRESSNGFMVNGINVEEPMNGGTAVIPNLDSIEEFRVLTTNFDPEYGNYNGGIITVVSKSGTNRLHGKAFEFFRNTNLDAKGYFDQTRASFDQNQYGGAIGGPIKRDKIFFFTDFQGAQTTQGVSTGNISVPTVSQRKGNFIDPSSSKSTLTGCVSGPYLASLLSQELGRTVTANDPYSAQSVCTPAGAASGPIVFPDGVIPQSAVSAPAKNLLQYIPSPNVTSNGVQNQFSSSAFSQTVRDDKGSVRIDGNSRFGQLSAYYFIDDYSLDNPYPGSVAGASVPGFDALFIGRAQLFSASDTKVIGANTVNEFHIGYLRNANIIGQPKGGLGVSLASQGFTDPANGGIFVQAPQFEGIENITFPTFVMGVPITNITQTNNTYYLSDGISRSVGSHTLKFGVQFHSDQVNEHPNATFNGTFNINGTETGDPYADFLLGTPSNFTQSSGQPFYLRNRYLGLYVQDSWRVRSDLTINAGLRWDLIEPWSEKYNQLQTYIPGEQSTLYPGAPEGFVVAGDPGVPSTIAPTSYKNFAPRIGFAYTPKFDQGFWSKIFGSSGQSSIRASYGLFYTAFPGLTAGIMYAVPPFGFNYLSPGPPLLATPFVTAATGVNNGQRFPFPFPSHNVSASNPDNTVNWANFTPIAADPFFYYRNRAPYTNNYMLSIQRQITGHTLLTVSYVGNQGHRILALVSANPGDPALCLSLPGCGPFGEDSTYTNSAGQTVQGTRVGQGPHYGENTADKSVASSNYNALETTVRYQHHGSQFLFSYTYAKSIDQGSSLGEQLNPIDPRQSRTISAWDLKHNFVASYTWALPLATLFRKSNRLTEEWSLSGVARFASGFPVTLFDNSDNSLLGTLGNGANNYLLDTPQYLPGALKINTNGRNGRPAFNTALFPGEQFGQLGNAKRRVFYGPGINNFDMALQKNLRFAEARSLEFRLESFNTFNHAQFYGPAAVDGQVEDTQNFGKIVSAAAPRLVQLAAKFSF</sequence>
<dbReference type="Gene3D" id="2.60.40.1120">
    <property type="entry name" value="Carboxypeptidase-like, regulatory domain"/>
    <property type="match status" value="1"/>
</dbReference>
<dbReference type="InterPro" id="IPR013784">
    <property type="entry name" value="Carb-bd-like_fold"/>
</dbReference>
<accession>A0AAU7ZTZ3</accession>